<dbReference type="Pfam" id="PF00085">
    <property type="entry name" value="Thioredoxin"/>
    <property type="match status" value="1"/>
</dbReference>
<dbReference type="OrthoDB" id="7629852at2"/>
<dbReference type="InterPro" id="IPR036249">
    <property type="entry name" value="Thioredoxin-like_sf"/>
</dbReference>
<proteinExistence type="predicted"/>
<dbReference type="Proteomes" id="UP000093199">
    <property type="component" value="Unassembled WGS sequence"/>
</dbReference>
<dbReference type="InterPro" id="IPR050620">
    <property type="entry name" value="Thioredoxin_H-type-like"/>
</dbReference>
<comment type="caution">
    <text evidence="2">The sequence shown here is derived from an EMBL/GenBank/DDBJ whole genome shotgun (WGS) entry which is preliminary data.</text>
</comment>
<dbReference type="PANTHER" id="PTHR10438">
    <property type="entry name" value="THIOREDOXIN"/>
    <property type="match status" value="1"/>
</dbReference>
<sequence>MENLQSIEQFEALTQQQTVFVFSAGWCPDCTFIDPFMPEVEQKFSDYTFIKINRDDFIDLCAQLDVFGIPSFVAFKNGEEVGRFVNRDRKTQEQIEAFLTAL</sequence>
<dbReference type="InterPro" id="IPR013766">
    <property type="entry name" value="Thioredoxin_domain"/>
</dbReference>
<dbReference type="RefSeq" id="WP_066547701.1">
    <property type="nucleotide sequence ID" value="NZ_MASJ01000039.1"/>
</dbReference>
<dbReference type="PROSITE" id="PS51352">
    <property type="entry name" value="THIOREDOXIN_2"/>
    <property type="match status" value="1"/>
</dbReference>
<feature type="domain" description="Thioredoxin" evidence="1">
    <location>
        <begin position="1"/>
        <end position="102"/>
    </location>
</feature>
<dbReference type="CDD" id="cd02947">
    <property type="entry name" value="TRX_family"/>
    <property type="match status" value="1"/>
</dbReference>
<dbReference type="PANTHER" id="PTHR10438:SF468">
    <property type="entry name" value="THIOREDOXIN-1-RELATED"/>
    <property type="match status" value="1"/>
</dbReference>
<dbReference type="EMBL" id="MASJ01000039">
    <property type="protein sequence ID" value="OCS82938.1"/>
    <property type="molecule type" value="Genomic_DNA"/>
</dbReference>
<gene>
    <name evidence="2" type="ORF">A6M13_05935</name>
</gene>
<dbReference type="Gene3D" id="3.40.30.10">
    <property type="entry name" value="Glutaredoxin"/>
    <property type="match status" value="1"/>
</dbReference>
<evidence type="ECO:0000313" key="3">
    <source>
        <dbReference type="Proteomes" id="UP000093199"/>
    </source>
</evidence>
<keyword evidence="3" id="KW-1185">Reference proteome</keyword>
<name>A0A1C0Y707_9BACL</name>
<protein>
    <submittedName>
        <fullName evidence="2">Thiol reductase thioredoxin</fullName>
    </submittedName>
</protein>
<evidence type="ECO:0000259" key="1">
    <source>
        <dbReference type="PROSITE" id="PS51352"/>
    </source>
</evidence>
<dbReference type="STRING" id="33978.A6M13_05935"/>
<reference evidence="2 3" key="1">
    <citation type="submission" date="2016-07" db="EMBL/GenBank/DDBJ databases">
        <title>Caryophanon tenue genome sequencing.</title>
        <authorList>
            <person name="Verma A."/>
            <person name="Pal Y."/>
            <person name="Krishnamurthi S."/>
        </authorList>
    </citation>
    <scope>NUCLEOTIDE SEQUENCE [LARGE SCALE GENOMIC DNA]</scope>
    <source>
        <strain evidence="2 3">DSM 14152</strain>
    </source>
</reference>
<dbReference type="AlphaFoldDB" id="A0A1C0Y707"/>
<organism evidence="2 3">
    <name type="scientific">Caryophanon tenue</name>
    <dbReference type="NCBI Taxonomy" id="33978"/>
    <lineage>
        <taxon>Bacteria</taxon>
        <taxon>Bacillati</taxon>
        <taxon>Bacillota</taxon>
        <taxon>Bacilli</taxon>
        <taxon>Bacillales</taxon>
        <taxon>Caryophanaceae</taxon>
        <taxon>Caryophanon</taxon>
    </lineage>
</organism>
<evidence type="ECO:0000313" key="2">
    <source>
        <dbReference type="EMBL" id="OCS82938.1"/>
    </source>
</evidence>
<dbReference type="SUPFAM" id="SSF52833">
    <property type="entry name" value="Thioredoxin-like"/>
    <property type="match status" value="1"/>
</dbReference>
<accession>A0A1C0Y707</accession>